<dbReference type="PROSITE" id="PS50863">
    <property type="entry name" value="B3"/>
    <property type="match status" value="4"/>
</dbReference>
<evidence type="ECO:0000313" key="7">
    <source>
        <dbReference type="EMBL" id="MCD7451107.1"/>
    </source>
</evidence>
<organism evidence="7 8">
    <name type="scientific">Datura stramonium</name>
    <name type="common">Jimsonweed</name>
    <name type="synonym">Common thornapple</name>
    <dbReference type="NCBI Taxonomy" id="4076"/>
    <lineage>
        <taxon>Eukaryota</taxon>
        <taxon>Viridiplantae</taxon>
        <taxon>Streptophyta</taxon>
        <taxon>Embryophyta</taxon>
        <taxon>Tracheophyta</taxon>
        <taxon>Spermatophyta</taxon>
        <taxon>Magnoliopsida</taxon>
        <taxon>eudicotyledons</taxon>
        <taxon>Gunneridae</taxon>
        <taxon>Pentapetalae</taxon>
        <taxon>asterids</taxon>
        <taxon>lamiids</taxon>
        <taxon>Solanales</taxon>
        <taxon>Solanaceae</taxon>
        <taxon>Solanoideae</taxon>
        <taxon>Datureae</taxon>
        <taxon>Datura</taxon>
    </lineage>
</organism>
<sequence length="710" mass="80214">MECVNEVCDRCKKDSGLLIHGKRVVSFFKVMIDERCLEVLFFPPKFARSVSHLTDQETYLEDSSGRRWKVTVCNRNGSLAIRQGWPKFSSEHDLNVGDFLVFHYVPGQHFIVQIFGTSACEKIKFCSEICKGGKRARTYPEATTPVELLQTTGKNSVKKKSKTSAASASEKVTYNSNTNNFATNVDAVEESFCMINRDAQYDQEYDRLCLHLSSFEMPASKPLAKGTCSPLKGDSRNDNHVETNLRSQAEPQLNVEIDNINSEALFSKLEAGITAINMVSRPPEDIPLLGPKYKKSKETSHFAREARPVKKEFEEITTEAFSPTRAISDLGRVYANGNEKVIKCEPADSEDTPSLNAVSYSCLLEIDDRVFLELPESWQKRLLKRAKQERMIIFLRGPDKRIWPTFYHCRSGFNVLTSGWKQVTAAYGLNAGDECLFQLVDQRGRIVVYFFLYVDVRLDQNGHNRVLKGKGLQANIDEETYLEDSTGRRWRVKVCIQDGSLAIQQGWPEFLSEHGVDMGDFLVFHYVPATKHFIVQIFGTSGCEKIKLCSDIGEGGKRARTHLEATTPVEQLQTMDPKYKKATEASQFGGGNASGDETVFKSEPAASEDTLSLNAVSYMCLAEIDGRDFLKLPGSWQEYLLRRAEKGRMIIFLQGPDKRIWPTVYYSRSGINVLTGGWKQVAAVYDLNPGDKCLFRLVNQRECIFDVRKI</sequence>
<comment type="subcellular location">
    <subcellularLocation>
        <location evidence="1">Nucleus</location>
    </subcellularLocation>
</comment>
<protein>
    <recommendedName>
        <fullName evidence="6">TF-B3 domain-containing protein</fullName>
    </recommendedName>
</protein>
<keyword evidence="8" id="KW-1185">Reference proteome</keyword>
<dbReference type="EMBL" id="JACEIK010000152">
    <property type="protein sequence ID" value="MCD7451107.1"/>
    <property type="molecule type" value="Genomic_DNA"/>
</dbReference>
<dbReference type="SMART" id="SM01019">
    <property type="entry name" value="B3"/>
    <property type="match status" value="3"/>
</dbReference>
<dbReference type="Proteomes" id="UP000823775">
    <property type="component" value="Unassembled WGS sequence"/>
</dbReference>
<feature type="domain" description="TF-B3" evidence="6">
    <location>
        <begin position="357"/>
        <end position="454"/>
    </location>
</feature>
<proteinExistence type="predicted"/>
<reference evidence="7 8" key="1">
    <citation type="journal article" date="2021" name="BMC Genomics">
        <title>Datura genome reveals duplications of psychoactive alkaloid biosynthetic genes and high mutation rate following tissue culture.</title>
        <authorList>
            <person name="Rajewski A."/>
            <person name="Carter-House D."/>
            <person name="Stajich J."/>
            <person name="Litt A."/>
        </authorList>
    </citation>
    <scope>NUCLEOTIDE SEQUENCE [LARGE SCALE GENOMIC DNA]</scope>
    <source>
        <strain evidence="7">AR-01</strain>
    </source>
</reference>
<keyword evidence="3" id="KW-0238">DNA-binding</keyword>
<dbReference type="InterPro" id="IPR050655">
    <property type="entry name" value="Plant_B3_domain"/>
</dbReference>
<comment type="caution">
    <text evidence="7">The sequence shown here is derived from an EMBL/GenBank/DDBJ whole genome shotgun (WGS) entry which is preliminary data.</text>
</comment>
<evidence type="ECO:0000313" key="8">
    <source>
        <dbReference type="Proteomes" id="UP000823775"/>
    </source>
</evidence>
<evidence type="ECO:0000256" key="5">
    <source>
        <dbReference type="ARBA" id="ARBA00023242"/>
    </source>
</evidence>
<evidence type="ECO:0000256" key="4">
    <source>
        <dbReference type="ARBA" id="ARBA00023163"/>
    </source>
</evidence>
<dbReference type="CDD" id="cd10017">
    <property type="entry name" value="B3_DNA"/>
    <property type="match status" value="4"/>
</dbReference>
<keyword evidence="4" id="KW-0804">Transcription</keyword>
<evidence type="ECO:0000256" key="3">
    <source>
        <dbReference type="ARBA" id="ARBA00023125"/>
    </source>
</evidence>
<evidence type="ECO:0000256" key="1">
    <source>
        <dbReference type="ARBA" id="ARBA00004123"/>
    </source>
</evidence>
<name>A0ABS8RWA9_DATST</name>
<dbReference type="PANTHER" id="PTHR31920">
    <property type="entry name" value="B3 DOMAIN-CONTAINING"/>
    <property type="match status" value="1"/>
</dbReference>
<keyword evidence="2" id="KW-0805">Transcription regulation</keyword>
<gene>
    <name evidence="7" type="ORF">HAX54_009555</name>
</gene>
<feature type="domain" description="TF-B3" evidence="6">
    <location>
        <begin position="482"/>
        <end position="541"/>
    </location>
</feature>
<keyword evidence="5" id="KW-0539">Nucleus</keyword>
<dbReference type="PANTHER" id="PTHR31920:SF112">
    <property type="entry name" value="TF-B3 DOMAIN-CONTAINING PROTEIN"/>
    <property type="match status" value="1"/>
</dbReference>
<dbReference type="Pfam" id="PF02362">
    <property type="entry name" value="B3"/>
    <property type="match status" value="3"/>
</dbReference>
<evidence type="ECO:0000256" key="2">
    <source>
        <dbReference type="ARBA" id="ARBA00023015"/>
    </source>
</evidence>
<evidence type="ECO:0000259" key="6">
    <source>
        <dbReference type="PROSITE" id="PS50863"/>
    </source>
</evidence>
<dbReference type="InterPro" id="IPR015300">
    <property type="entry name" value="DNA-bd_pseudobarrel_sf"/>
</dbReference>
<feature type="domain" description="TF-B3" evidence="6">
    <location>
        <begin position="615"/>
        <end position="710"/>
    </location>
</feature>
<dbReference type="SUPFAM" id="SSF101936">
    <property type="entry name" value="DNA-binding pseudobarrel domain"/>
    <property type="match status" value="4"/>
</dbReference>
<dbReference type="InterPro" id="IPR003340">
    <property type="entry name" value="B3_DNA-bd"/>
</dbReference>
<accession>A0ABS8RWA9</accession>
<feature type="domain" description="TF-B3" evidence="6">
    <location>
        <begin position="25"/>
        <end position="118"/>
    </location>
</feature>
<dbReference type="Gene3D" id="2.40.330.10">
    <property type="entry name" value="DNA-binding pseudobarrel domain"/>
    <property type="match status" value="4"/>
</dbReference>